<dbReference type="AlphaFoldDB" id="A0A1U9UUQ5"/>
<dbReference type="SUPFAM" id="SSF53756">
    <property type="entry name" value="UDP-Glycosyltransferase/glycogen phosphorylase"/>
    <property type="match status" value="1"/>
</dbReference>
<name>A0A1U9UUQ5_CUPNE</name>
<proteinExistence type="predicted"/>
<dbReference type="EMBL" id="CP017758">
    <property type="protein sequence ID" value="AQV96390.1"/>
    <property type="molecule type" value="Genomic_DNA"/>
</dbReference>
<dbReference type="Gene3D" id="3.40.50.2000">
    <property type="entry name" value="Glycogen Phosphorylase B"/>
    <property type="match status" value="1"/>
</dbReference>
<protein>
    <recommendedName>
        <fullName evidence="3">Glycosyltransferase</fullName>
    </recommendedName>
</protein>
<evidence type="ECO:0000313" key="1">
    <source>
        <dbReference type="EMBL" id="AQV96390.1"/>
    </source>
</evidence>
<reference evidence="2" key="1">
    <citation type="submission" date="2017-02" db="EMBL/GenBank/DDBJ databases">
        <title>Complete genome sequence of Cupriavidus necator strain NH9, a 3-chlorobenzoate degrader.</title>
        <authorList>
            <person name="Moriuchi R."/>
            <person name="Dohra H."/>
            <person name="Ogawa N."/>
        </authorList>
    </citation>
    <scope>NUCLEOTIDE SEQUENCE [LARGE SCALE GENOMIC DNA]</scope>
    <source>
        <strain evidence="2">NH9</strain>
    </source>
</reference>
<dbReference type="Pfam" id="PF13692">
    <property type="entry name" value="Glyco_trans_1_4"/>
    <property type="match status" value="1"/>
</dbReference>
<dbReference type="OrthoDB" id="8780855at2"/>
<dbReference type="Proteomes" id="UP000189627">
    <property type="component" value="Chromosome 2"/>
</dbReference>
<gene>
    <name evidence="1" type="ORF">BJN34_21200</name>
</gene>
<dbReference type="KEGG" id="cuh:BJN34_21200"/>
<sequence length="219" mass="24534">MIPNDVWLTAHKELADQNSSVWGPEFPHTWGFHHPYRIALKPTGTPIARKDTHLPDNAIVLVTAGARLPQEIHGAWARQMVELLHRRPNVVWLLAGGDGTMRPALHDAPQQQRSLLPHHQDLRSVFRCCDIYVNPPRMRGGFSVAEAMAECLPVVTHANSDRGNRVGAAAVSHDDDYFAQLHMLLDDGNMRRSVGTSMQPYFRNFLDIEQSGPIADGRM</sequence>
<evidence type="ECO:0000313" key="2">
    <source>
        <dbReference type="Proteomes" id="UP000189627"/>
    </source>
</evidence>
<organism evidence="1 2">
    <name type="scientific">Cupriavidus necator</name>
    <name type="common">Alcaligenes eutrophus</name>
    <name type="synonym">Ralstonia eutropha</name>
    <dbReference type="NCBI Taxonomy" id="106590"/>
    <lineage>
        <taxon>Bacteria</taxon>
        <taxon>Pseudomonadati</taxon>
        <taxon>Pseudomonadota</taxon>
        <taxon>Betaproteobacteria</taxon>
        <taxon>Burkholderiales</taxon>
        <taxon>Burkholderiaceae</taxon>
        <taxon>Cupriavidus</taxon>
    </lineage>
</organism>
<evidence type="ECO:0008006" key="3">
    <source>
        <dbReference type="Google" id="ProtNLM"/>
    </source>
</evidence>
<dbReference type="RefSeq" id="WP_078198859.1">
    <property type="nucleotide sequence ID" value="NZ_CP017758.1"/>
</dbReference>
<accession>A0A1U9UUQ5</accession>